<evidence type="ECO:0000313" key="1">
    <source>
        <dbReference type="EMBL" id="KAI0065859.1"/>
    </source>
</evidence>
<protein>
    <submittedName>
        <fullName evidence="1">Uncharacterized protein</fullName>
    </submittedName>
</protein>
<accession>A0ACB8TAB5</accession>
<sequence length="614" mass="69253">MAPPNDVEIIDLTSSPGPSDHAEQTPRSVPLDSAPEHENRKARRNRQFSGTKDAKGNENLVDRREEKRADEAKTSERDAEAEDQVRDGERTRKRKRRNRREPRGDAPSSQSMANGGKNAESEAEDGDAPLFFVDTERAPVPSNLAFKDARDAGPSNKADPHVASSENAASTSTLLLPAHVSVLDVGDGMPVEIIRPPDHDSDSDSYIEYLDYDDRTAFGLRYFDSEETKQAKFVCKHCGAENEHKTFECPVQICLTCGARDEHSTRGCPISKTCFTCGMKGHIIKDCPNRHSRGGMGLYDDCDRCGSRKHNTNECPTLWRLYNYVADAEREQILRLREEKQSLALGKGGEGYIARDEWCYNCGGDGHLGDDCKVVNHMPDIPAESSAFSLYNTLSGPFFDASSEPSTSTRPREPREWENGNSLPDGWGFDAPGNVGKRGKTKDRARLEKRERELQDVDDPDDWFGNSRNVRNRGTPATNSHANGRKESSSKTIKISSSWKSNGNVRPHSTGEYEDRNRGYARQQKPSLLDRIQDDDGPRRSRSNGQQPSSRRTDDREYGDRRRERGWDRDHGEKRRESGRDRDRDRDRDHHNARPSSRDLQDSRGPRYRGGYSR</sequence>
<dbReference type="Proteomes" id="UP000814140">
    <property type="component" value="Unassembled WGS sequence"/>
</dbReference>
<reference evidence="1" key="2">
    <citation type="journal article" date="2022" name="New Phytol.">
        <title>Evolutionary transition to the ectomycorrhizal habit in the genomes of a hyperdiverse lineage of mushroom-forming fungi.</title>
        <authorList>
            <person name="Looney B."/>
            <person name="Miyauchi S."/>
            <person name="Morin E."/>
            <person name="Drula E."/>
            <person name="Courty P.E."/>
            <person name="Kohler A."/>
            <person name="Kuo A."/>
            <person name="LaButti K."/>
            <person name="Pangilinan J."/>
            <person name="Lipzen A."/>
            <person name="Riley R."/>
            <person name="Andreopoulos W."/>
            <person name="He G."/>
            <person name="Johnson J."/>
            <person name="Nolan M."/>
            <person name="Tritt A."/>
            <person name="Barry K.W."/>
            <person name="Grigoriev I.V."/>
            <person name="Nagy L.G."/>
            <person name="Hibbett D."/>
            <person name="Henrissat B."/>
            <person name="Matheny P.B."/>
            <person name="Labbe J."/>
            <person name="Martin F.M."/>
        </authorList>
    </citation>
    <scope>NUCLEOTIDE SEQUENCE</scope>
    <source>
        <strain evidence="1">HHB10654</strain>
    </source>
</reference>
<dbReference type="EMBL" id="MU277194">
    <property type="protein sequence ID" value="KAI0065859.1"/>
    <property type="molecule type" value="Genomic_DNA"/>
</dbReference>
<name>A0ACB8TAB5_9AGAM</name>
<proteinExistence type="predicted"/>
<evidence type="ECO:0000313" key="2">
    <source>
        <dbReference type="Proteomes" id="UP000814140"/>
    </source>
</evidence>
<gene>
    <name evidence="1" type="ORF">BV25DRAFT_1798113</name>
</gene>
<reference evidence="1" key="1">
    <citation type="submission" date="2021-03" db="EMBL/GenBank/DDBJ databases">
        <authorList>
            <consortium name="DOE Joint Genome Institute"/>
            <person name="Ahrendt S."/>
            <person name="Looney B.P."/>
            <person name="Miyauchi S."/>
            <person name="Morin E."/>
            <person name="Drula E."/>
            <person name="Courty P.E."/>
            <person name="Chicoki N."/>
            <person name="Fauchery L."/>
            <person name="Kohler A."/>
            <person name="Kuo A."/>
            <person name="Labutti K."/>
            <person name="Pangilinan J."/>
            <person name="Lipzen A."/>
            <person name="Riley R."/>
            <person name="Andreopoulos W."/>
            <person name="He G."/>
            <person name="Johnson J."/>
            <person name="Barry K.W."/>
            <person name="Grigoriev I.V."/>
            <person name="Nagy L."/>
            <person name="Hibbett D."/>
            <person name="Henrissat B."/>
            <person name="Matheny P.B."/>
            <person name="Labbe J."/>
            <person name="Martin F."/>
        </authorList>
    </citation>
    <scope>NUCLEOTIDE SEQUENCE</scope>
    <source>
        <strain evidence="1">HHB10654</strain>
    </source>
</reference>
<keyword evidence="2" id="KW-1185">Reference proteome</keyword>
<comment type="caution">
    <text evidence="1">The sequence shown here is derived from an EMBL/GenBank/DDBJ whole genome shotgun (WGS) entry which is preliminary data.</text>
</comment>
<organism evidence="1 2">
    <name type="scientific">Artomyces pyxidatus</name>
    <dbReference type="NCBI Taxonomy" id="48021"/>
    <lineage>
        <taxon>Eukaryota</taxon>
        <taxon>Fungi</taxon>
        <taxon>Dikarya</taxon>
        <taxon>Basidiomycota</taxon>
        <taxon>Agaricomycotina</taxon>
        <taxon>Agaricomycetes</taxon>
        <taxon>Russulales</taxon>
        <taxon>Auriscalpiaceae</taxon>
        <taxon>Artomyces</taxon>
    </lineage>
</organism>